<proteinExistence type="predicted"/>
<name>A0A8E2APF7_9APHY</name>
<feature type="compositionally biased region" description="Low complexity" evidence="1">
    <location>
        <begin position="201"/>
        <end position="214"/>
    </location>
</feature>
<feature type="region of interest" description="Disordered" evidence="1">
    <location>
        <begin position="472"/>
        <end position="634"/>
    </location>
</feature>
<feature type="region of interest" description="Disordered" evidence="1">
    <location>
        <begin position="201"/>
        <end position="319"/>
    </location>
</feature>
<reference evidence="2 3" key="1">
    <citation type="submission" date="2016-07" db="EMBL/GenBank/DDBJ databases">
        <title>Draft genome of the white-rot fungus Obba rivulosa 3A-2.</title>
        <authorList>
            <consortium name="DOE Joint Genome Institute"/>
            <person name="Miettinen O."/>
            <person name="Riley R."/>
            <person name="Acob R."/>
            <person name="Barry K."/>
            <person name="Cullen D."/>
            <person name="De Vries R."/>
            <person name="Hainaut M."/>
            <person name="Hatakka A."/>
            <person name="Henrissat B."/>
            <person name="Hilden K."/>
            <person name="Kuo R."/>
            <person name="Labutti K."/>
            <person name="Lipzen A."/>
            <person name="Makela M.R."/>
            <person name="Sandor L."/>
            <person name="Spatafora J.W."/>
            <person name="Grigoriev I.V."/>
            <person name="Hibbett D.S."/>
        </authorList>
    </citation>
    <scope>NUCLEOTIDE SEQUENCE [LARGE SCALE GENOMIC DNA]</scope>
    <source>
        <strain evidence="2 3">3A-2</strain>
    </source>
</reference>
<feature type="compositionally biased region" description="Basic and acidic residues" evidence="1">
    <location>
        <begin position="487"/>
        <end position="505"/>
    </location>
</feature>
<dbReference type="EMBL" id="KV722687">
    <property type="protein sequence ID" value="OCH84337.1"/>
    <property type="molecule type" value="Genomic_DNA"/>
</dbReference>
<feature type="region of interest" description="Disordered" evidence="1">
    <location>
        <begin position="1"/>
        <end position="67"/>
    </location>
</feature>
<keyword evidence="3" id="KW-1185">Reference proteome</keyword>
<feature type="region of interest" description="Disordered" evidence="1">
    <location>
        <begin position="652"/>
        <end position="699"/>
    </location>
</feature>
<feature type="compositionally biased region" description="Low complexity" evidence="1">
    <location>
        <begin position="298"/>
        <end position="310"/>
    </location>
</feature>
<evidence type="ECO:0000313" key="2">
    <source>
        <dbReference type="EMBL" id="OCH84337.1"/>
    </source>
</evidence>
<feature type="compositionally biased region" description="Basic and acidic residues" evidence="1">
    <location>
        <begin position="12"/>
        <end position="67"/>
    </location>
</feature>
<accession>A0A8E2APF7</accession>
<dbReference type="AlphaFoldDB" id="A0A8E2APF7"/>
<organism evidence="2 3">
    <name type="scientific">Obba rivulosa</name>
    <dbReference type="NCBI Taxonomy" id="1052685"/>
    <lineage>
        <taxon>Eukaryota</taxon>
        <taxon>Fungi</taxon>
        <taxon>Dikarya</taxon>
        <taxon>Basidiomycota</taxon>
        <taxon>Agaricomycotina</taxon>
        <taxon>Agaricomycetes</taxon>
        <taxon>Polyporales</taxon>
        <taxon>Gelatoporiaceae</taxon>
        <taxon>Obba</taxon>
    </lineage>
</organism>
<evidence type="ECO:0000313" key="3">
    <source>
        <dbReference type="Proteomes" id="UP000250043"/>
    </source>
</evidence>
<gene>
    <name evidence="2" type="ORF">OBBRIDRAFT_415713</name>
</gene>
<feature type="region of interest" description="Disordered" evidence="1">
    <location>
        <begin position="412"/>
        <end position="456"/>
    </location>
</feature>
<feature type="compositionally biased region" description="Low complexity" evidence="1">
    <location>
        <begin position="652"/>
        <end position="685"/>
    </location>
</feature>
<feature type="compositionally biased region" description="Acidic residues" evidence="1">
    <location>
        <begin position="614"/>
        <end position="627"/>
    </location>
</feature>
<feature type="compositionally biased region" description="Low complexity" evidence="1">
    <location>
        <begin position="513"/>
        <end position="537"/>
    </location>
</feature>
<dbReference type="OrthoDB" id="3038408at2759"/>
<protein>
    <submittedName>
        <fullName evidence="2">Uncharacterized protein</fullName>
    </submittedName>
</protein>
<evidence type="ECO:0000256" key="1">
    <source>
        <dbReference type="SAM" id="MobiDB-lite"/>
    </source>
</evidence>
<sequence>MSRKKANARAQVEVKAKPEPKPAVESKPTVEPKPQIRVETKAQPRAEPRAQAKAEAPKAREVPPAEKVRQEWRSFQVWFEARQGEEEKKVQDMLSGAAAKGKGGARPAGKARSSVLPDSLAGLNVFDRLMVELVIAAREEWEARLAKAGLQAEAWTDMTAAEMQAVEETLGLPEEIELQLLGLPPQTDFQAETLSAHPFAANGHAAGAPAGTTPKQPSPLRQSTGMFDDWPGAKPQPRSTPTQPVRSAPGQNGRADANPSRRTDSGSSPAWATWGEGSPSKAAPWDTQPQHGTKPNGAAAAKPSAPFAEPSAPPADHSALSYVSPATVDASEMDQFDASSAHAREEAIRQFHAAAAEADIALAQKLYAKPVPAPDRARMLSEHRQAMERLARAAMQAQRAVCDAERERRARELKARDRAASKNPISSARFTSAERPPTPPRAHSFASAREDASTPVPSGAFRLAMQQEPVTSALDAVSGSQMRDKRKGKEGLEAGSRKASDEPARRARVGSFARATTTGRGSATPAPGEASKATASSSKKKATVSEELDPEAPNVPMPTKSTVPDKAPDTQGPSPPGPAKDYWSAAEPARPPTAISRASSGQPQTIPPNAWGADADEDADEDEDEDGGGGWAGIFQLGTSALAAPELLASLSSDSDSPLTSPRDAPWGAAPAPAPAGKAGPARAGARGGGAHATWTPAPRDGALGEGFMGLAMANIARAAGGGGELEDAMRMYVQAKRVVR</sequence>
<dbReference type="Proteomes" id="UP000250043">
    <property type="component" value="Unassembled WGS sequence"/>
</dbReference>